<name>A0A9P4G963_9PLEO</name>
<evidence type="ECO:0000313" key="1">
    <source>
        <dbReference type="EMBL" id="KAF1841274.1"/>
    </source>
</evidence>
<dbReference type="Proteomes" id="UP000800039">
    <property type="component" value="Unassembled WGS sequence"/>
</dbReference>
<dbReference type="EMBL" id="ML976619">
    <property type="protein sequence ID" value="KAF1841274.1"/>
    <property type="molecule type" value="Genomic_DNA"/>
</dbReference>
<reference evidence="1" key="1">
    <citation type="submission" date="2020-01" db="EMBL/GenBank/DDBJ databases">
        <authorList>
            <consortium name="DOE Joint Genome Institute"/>
            <person name="Haridas S."/>
            <person name="Albert R."/>
            <person name="Binder M."/>
            <person name="Bloem J."/>
            <person name="Labutti K."/>
            <person name="Salamov A."/>
            <person name="Andreopoulos B."/>
            <person name="Baker S.E."/>
            <person name="Barry K."/>
            <person name="Bills G."/>
            <person name="Bluhm B.H."/>
            <person name="Cannon C."/>
            <person name="Castanera R."/>
            <person name="Culley D.E."/>
            <person name="Daum C."/>
            <person name="Ezra D."/>
            <person name="Gonzalez J.B."/>
            <person name="Henrissat B."/>
            <person name="Kuo A."/>
            <person name="Liang C."/>
            <person name="Lipzen A."/>
            <person name="Lutzoni F."/>
            <person name="Magnuson J."/>
            <person name="Mondo S."/>
            <person name="Nolan M."/>
            <person name="Ohm R."/>
            <person name="Pangilinan J."/>
            <person name="Park H.-J."/>
            <person name="Ramirez L."/>
            <person name="Alfaro M."/>
            <person name="Sun H."/>
            <person name="Tritt A."/>
            <person name="Yoshinaga Y."/>
            <person name="Zwiers L.-H."/>
            <person name="Turgeon B.G."/>
            <person name="Goodwin S.B."/>
            <person name="Spatafora J.W."/>
            <person name="Crous P.W."/>
            <person name="Grigoriev I.V."/>
        </authorList>
    </citation>
    <scope>NUCLEOTIDE SEQUENCE</scope>
    <source>
        <strain evidence="1">CBS 394.84</strain>
    </source>
</reference>
<proteinExistence type="predicted"/>
<keyword evidence="2" id="KW-1185">Reference proteome</keyword>
<sequence length="450" mass="51792">MEPKKSSSATVYTEIRTSPLLGLPRELRDRIWDLALEDTEVHIRKDCHIITIVYQNPSYDQPSPDQHREFKFRDTLPRWLLANQQTLSEGLDQFSRKGVCTALMHQDPLPQPVQLERTGAHGNVLLNHVKELSFHLKLAVVSTDFSGGTGGHVMKTKIVPRSRIVDEKAPIYPKPKFAYLLPNVYSVHLRIDVVGLEHYARPKLIKIDASFLCSIGTDFTRINISVPRLQLQGTNGAVVPHIAPLYSMYPRLQRALVQLGGHLSRHLGELRLPKPEERWQSLENREALYWQVSEHCVHPCSEYEPSEAALRDSWYEIKDQMDDEVGEWNCEINEIMGKREVTEDEEIVLQYTGLRYWSAPGHDEDSLAATVKIVAERNFKRDVVARLGEKSWFCEETGEVVWVEDEEKGVTGYLRDEDEGPQHKVFLEEPPQRERVWRSRVSCCLGLRRS</sequence>
<organism evidence="1 2">
    <name type="scientific">Cucurbitaria berberidis CBS 394.84</name>
    <dbReference type="NCBI Taxonomy" id="1168544"/>
    <lineage>
        <taxon>Eukaryota</taxon>
        <taxon>Fungi</taxon>
        <taxon>Dikarya</taxon>
        <taxon>Ascomycota</taxon>
        <taxon>Pezizomycotina</taxon>
        <taxon>Dothideomycetes</taxon>
        <taxon>Pleosporomycetidae</taxon>
        <taxon>Pleosporales</taxon>
        <taxon>Pleosporineae</taxon>
        <taxon>Cucurbitariaceae</taxon>
        <taxon>Cucurbitaria</taxon>
    </lineage>
</organism>
<accession>A0A9P4G963</accession>
<comment type="caution">
    <text evidence="1">The sequence shown here is derived from an EMBL/GenBank/DDBJ whole genome shotgun (WGS) entry which is preliminary data.</text>
</comment>
<dbReference type="GeneID" id="63854649"/>
<dbReference type="AlphaFoldDB" id="A0A9P4G963"/>
<evidence type="ECO:0000313" key="2">
    <source>
        <dbReference type="Proteomes" id="UP000800039"/>
    </source>
</evidence>
<gene>
    <name evidence="1" type="ORF">K460DRAFT_410662</name>
</gene>
<dbReference type="OrthoDB" id="3799620at2759"/>
<protein>
    <submittedName>
        <fullName evidence="1">Uncharacterized protein</fullName>
    </submittedName>
</protein>
<dbReference type="RefSeq" id="XP_040783837.1">
    <property type="nucleotide sequence ID" value="XM_040937399.1"/>
</dbReference>